<evidence type="ECO:0000313" key="1">
    <source>
        <dbReference type="EMBL" id="KAA6343302.1"/>
    </source>
</evidence>
<dbReference type="Gene3D" id="3.30.70.2970">
    <property type="entry name" value="Protein of unknown function (DUF541), domain 2"/>
    <property type="match status" value="1"/>
</dbReference>
<dbReference type="PIRSF" id="PIRSF029033">
    <property type="entry name" value="UCP029033"/>
    <property type="match status" value="1"/>
</dbReference>
<dbReference type="GO" id="GO:0006974">
    <property type="term" value="P:DNA damage response"/>
    <property type="evidence" value="ECO:0007669"/>
    <property type="project" value="TreeGrafter"/>
</dbReference>
<evidence type="ECO:0008006" key="2">
    <source>
        <dbReference type="Google" id="ProtNLM"/>
    </source>
</evidence>
<dbReference type="InterPro" id="IPR052022">
    <property type="entry name" value="26kDa_periplasmic_antigen"/>
</dbReference>
<dbReference type="Pfam" id="PF04402">
    <property type="entry name" value="SIMPL"/>
    <property type="match status" value="1"/>
</dbReference>
<dbReference type="PANTHER" id="PTHR34387:SF2">
    <property type="entry name" value="SLR1258 PROTEIN"/>
    <property type="match status" value="1"/>
</dbReference>
<organism evidence="1">
    <name type="scientific">termite gut metagenome</name>
    <dbReference type="NCBI Taxonomy" id="433724"/>
    <lineage>
        <taxon>unclassified sequences</taxon>
        <taxon>metagenomes</taxon>
        <taxon>organismal metagenomes</taxon>
    </lineage>
</organism>
<dbReference type="PANTHER" id="PTHR34387">
    <property type="entry name" value="SLR1258 PROTEIN"/>
    <property type="match status" value="1"/>
</dbReference>
<dbReference type="EMBL" id="SNRY01000277">
    <property type="protein sequence ID" value="KAA6343302.1"/>
    <property type="molecule type" value="Genomic_DNA"/>
</dbReference>
<reference evidence="1" key="1">
    <citation type="submission" date="2019-03" db="EMBL/GenBank/DDBJ databases">
        <title>Single cell metagenomics reveals metabolic interactions within the superorganism composed of flagellate Streblomastix strix and complex community of Bacteroidetes bacteria on its surface.</title>
        <authorList>
            <person name="Treitli S.C."/>
            <person name="Kolisko M."/>
            <person name="Husnik F."/>
            <person name="Keeling P."/>
            <person name="Hampl V."/>
        </authorList>
    </citation>
    <scope>NUCLEOTIDE SEQUENCE</scope>
    <source>
        <strain evidence="1">STM</strain>
    </source>
</reference>
<accession>A0A5J4SC15</accession>
<dbReference type="InterPro" id="IPR016907">
    <property type="entry name" value="UCP029033"/>
</dbReference>
<dbReference type="AlphaFoldDB" id="A0A5J4SC15"/>
<dbReference type="Gene3D" id="3.30.110.170">
    <property type="entry name" value="Protein of unknown function (DUF541), domain 1"/>
    <property type="match status" value="1"/>
</dbReference>
<gene>
    <name evidence="1" type="ORF">EZS27_009022</name>
</gene>
<proteinExistence type="predicted"/>
<name>A0A5J4SC15_9ZZZZ</name>
<comment type="caution">
    <text evidence="1">The sequence shown here is derived from an EMBL/GenBank/DDBJ whole genome shotgun (WGS) entry which is preliminary data.</text>
</comment>
<dbReference type="InterPro" id="IPR007497">
    <property type="entry name" value="SIMPL/DUF541"/>
</dbReference>
<protein>
    <recommendedName>
        <fullName evidence="2">SIMPL domain-containing protein</fullName>
    </recommendedName>
</protein>
<sequence length="242" mass="27825">MYYQTQRNSDMRRWRLEAFFIAVGLTALGFLVKTGVTDKAKDQTITVQGIAEAEVTAGKIVWPIVYKELGSDLSYLQYNITSKNKLITDFLKANGVTDDEFRVLPVEVSDTQTDRLLVNRPYQRYIATSVIVVTSNEVEKVHKLLSDQNFFWRQSIALINDDSRYTIAYEYENFNSIKAKLMEEAVTNARLNVEEFASGLEYKIGKLKKASQEQCIITDNLSTSFKKKLRVEVTADFYLQYD</sequence>